<evidence type="ECO:0000313" key="5">
    <source>
        <dbReference type="Proteomes" id="UP000675920"/>
    </source>
</evidence>
<dbReference type="Proteomes" id="UP000675920">
    <property type="component" value="Unplaced"/>
</dbReference>
<dbReference type="InterPro" id="IPR011257">
    <property type="entry name" value="DNA_glycosylase"/>
</dbReference>
<organism evidence="5 6">
    <name type="scientific">Derxia gummosa DSM 723</name>
    <dbReference type="NCBI Taxonomy" id="1121388"/>
    <lineage>
        <taxon>Bacteria</taxon>
        <taxon>Pseudomonadati</taxon>
        <taxon>Pseudomonadota</taxon>
        <taxon>Betaproteobacteria</taxon>
        <taxon>Burkholderiales</taxon>
        <taxon>Alcaligenaceae</taxon>
        <taxon>Derxia</taxon>
    </lineage>
</organism>
<keyword evidence="2" id="KW-0378">Hydrolase</keyword>
<dbReference type="AlphaFoldDB" id="A0A8B6XD29"/>
<dbReference type="RefSeq" id="WP_211238130.1">
    <property type="nucleotide sequence ID" value="NZ_KI519499.1"/>
</dbReference>
<evidence type="ECO:0000256" key="3">
    <source>
        <dbReference type="ARBA" id="ARBA00023204"/>
    </source>
</evidence>
<keyword evidence="5" id="KW-1185">Reference proteome</keyword>
<evidence type="ECO:0000313" key="6">
    <source>
        <dbReference type="RefSeq" id="WP_211238130.1"/>
    </source>
</evidence>
<accession>A0A8B6XD29</accession>
<keyword evidence="1" id="KW-0227">DNA damage</keyword>
<dbReference type="InterPro" id="IPR012092">
    <property type="entry name" value="DNA_glyclase/AP_lyase_Ogg"/>
</dbReference>
<keyword evidence="4" id="KW-0326">Glycosidase</keyword>
<keyword evidence="3" id="KW-0234">DNA repair</keyword>
<evidence type="ECO:0000256" key="1">
    <source>
        <dbReference type="ARBA" id="ARBA00022763"/>
    </source>
</evidence>
<evidence type="ECO:0008006" key="7">
    <source>
        <dbReference type="Google" id="ProtNLM"/>
    </source>
</evidence>
<dbReference type="SUPFAM" id="SSF48150">
    <property type="entry name" value="DNA-glycosylase"/>
    <property type="match status" value="1"/>
</dbReference>
<evidence type="ECO:0000256" key="4">
    <source>
        <dbReference type="ARBA" id="ARBA00023295"/>
    </source>
</evidence>
<reference evidence="6" key="1">
    <citation type="submission" date="2025-08" db="UniProtKB">
        <authorList>
            <consortium name="RefSeq"/>
        </authorList>
    </citation>
    <scope>IDENTIFICATION</scope>
</reference>
<evidence type="ECO:0000256" key="2">
    <source>
        <dbReference type="ARBA" id="ARBA00022801"/>
    </source>
</evidence>
<dbReference type="GO" id="GO:0016799">
    <property type="term" value="F:hydrolase activity, hydrolyzing N-glycosyl compounds"/>
    <property type="evidence" value="ECO:0007669"/>
    <property type="project" value="InterPro"/>
</dbReference>
<name>A0A8B6XD29_9BURK</name>
<dbReference type="InterPro" id="IPR023170">
    <property type="entry name" value="HhH_base_excis_C"/>
</dbReference>
<dbReference type="Pfam" id="PF22175">
    <property type="entry name" value="Ogg-HhH"/>
    <property type="match status" value="1"/>
</dbReference>
<dbReference type="Gene3D" id="1.10.340.30">
    <property type="entry name" value="Hypothetical protein, domain 2"/>
    <property type="match status" value="1"/>
</dbReference>
<protein>
    <recommendedName>
        <fullName evidence="7">8-oxoguanine DNA glycosylase</fullName>
    </recommendedName>
</protein>
<dbReference type="GO" id="GO:0006281">
    <property type="term" value="P:DNA repair"/>
    <property type="evidence" value="ECO:0007669"/>
    <property type="project" value="UniProtKB-KW"/>
</dbReference>
<proteinExistence type="predicted"/>
<dbReference type="GO" id="GO:0003906">
    <property type="term" value="F:DNA-(apurinic or apyrimidinic site) endonuclease activity"/>
    <property type="evidence" value="ECO:0007669"/>
    <property type="project" value="InterPro"/>
</dbReference>
<sequence length="283" mass="31597">MNIKPELVLMSQSAAILTRTGAVQVELPERDAELIKGVQWGSLDAFPTPAYWAYQVIARRLMGRPAPYRLGRSLSEEVGACLLGGHGIPASVGIAAYHRLREHGAFDNRDVSEQQLLAWLTEPLRVGNRTVRYRFAAQKARYLAGALPMVRSAPTFSTGKELRDWLLGAPGIGPKTASWIARNWMDADDVAILDIHIMRVGQAVGIFPMHQTVERNYMDLEVRFLQFAEALDVRASELDAVIWHEMASSPTIVKQLVAHLHERMAQSVPARRRREPAQTALVF</sequence>
<dbReference type="Gene3D" id="1.10.1670.10">
    <property type="entry name" value="Helix-hairpin-Helix base-excision DNA repair enzymes (C-terminal)"/>
    <property type="match status" value="1"/>
</dbReference>